<dbReference type="EMBL" id="JADFFM010000002">
    <property type="protein sequence ID" value="MBE9668418.1"/>
    <property type="molecule type" value="Genomic_DNA"/>
</dbReference>
<dbReference type="Pfam" id="PF04993">
    <property type="entry name" value="TfoX_N"/>
    <property type="match status" value="1"/>
</dbReference>
<gene>
    <name evidence="2" type="ORF">IRJ18_18755</name>
</gene>
<organism evidence="2 3">
    <name type="scientific">Mucilaginibacter boryungensis</name>
    <dbReference type="NCBI Taxonomy" id="768480"/>
    <lineage>
        <taxon>Bacteria</taxon>
        <taxon>Pseudomonadati</taxon>
        <taxon>Bacteroidota</taxon>
        <taxon>Sphingobacteriia</taxon>
        <taxon>Sphingobacteriales</taxon>
        <taxon>Sphingobacteriaceae</taxon>
        <taxon>Mucilaginibacter</taxon>
    </lineage>
</organism>
<dbReference type="RefSeq" id="WP_194107819.1">
    <property type="nucleotide sequence ID" value="NZ_JADFFM010000002.1"/>
</dbReference>
<sequence>MAYDEKMADRVRELIAARTTNVIEKRMFGGLCFMVDDKICVAVKSDKMLARLAPDVYEDALEQPGVTMMVKKSGPVMKGYIYIDYDQLGTQKQLAHWVNLALDFNPLAKSSKK</sequence>
<dbReference type="InterPro" id="IPR007076">
    <property type="entry name" value="TfoX_N"/>
</dbReference>
<proteinExistence type="predicted"/>
<keyword evidence="3" id="KW-1185">Reference proteome</keyword>
<dbReference type="SUPFAM" id="SSF159894">
    <property type="entry name" value="YgaC/TfoX-N like"/>
    <property type="match status" value="1"/>
</dbReference>
<protein>
    <submittedName>
        <fullName evidence="2">TfoX/Sxy family protein</fullName>
    </submittedName>
</protein>
<dbReference type="Gene3D" id="3.30.1460.30">
    <property type="entry name" value="YgaC/TfoX-N like chaperone"/>
    <property type="match status" value="1"/>
</dbReference>
<evidence type="ECO:0000259" key="1">
    <source>
        <dbReference type="Pfam" id="PF04993"/>
    </source>
</evidence>
<reference evidence="2 3" key="1">
    <citation type="submission" date="2020-10" db="EMBL/GenBank/DDBJ databases">
        <title>Mucilaginibacter mali sp. nov., isolated from rhizosphere soil of apple orchard.</title>
        <authorList>
            <person name="Lee J.-S."/>
            <person name="Kim H.S."/>
            <person name="Kim J.-S."/>
        </authorList>
    </citation>
    <scope>NUCLEOTIDE SEQUENCE [LARGE SCALE GENOMIC DNA]</scope>
    <source>
        <strain evidence="2 3">KCTC 23157</strain>
    </source>
</reference>
<evidence type="ECO:0000313" key="3">
    <source>
        <dbReference type="Proteomes" id="UP000632774"/>
    </source>
</evidence>
<accession>A0ABR9XM15</accession>
<comment type="caution">
    <text evidence="2">The sequence shown here is derived from an EMBL/GenBank/DDBJ whole genome shotgun (WGS) entry which is preliminary data.</text>
</comment>
<dbReference type="Proteomes" id="UP000632774">
    <property type="component" value="Unassembled WGS sequence"/>
</dbReference>
<feature type="domain" description="TfoX N-terminal" evidence="1">
    <location>
        <begin position="18"/>
        <end position="104"/>
    </location>
</feature>
<evidence type="ECO:0000313" key="2">
    <source>
        <dbReference type="EMBL" id="MBE9668418.1"/>
    </source>
</evidence>
<name>A0ABR9XM15_9SPHI</name>